<accession>A0AC61R9V9</accession>
<proteinExistence type="predicted"/>
<organism evidence="1 2">
    <name type="scientific">Dubosiella muris</name>
    <dbReference type="NCBI Taxonomy" id="3038133"/>
    <lineage>
        <taxon>Bacteria</taxon>
        <taxon>Bacillati</taxon>
        <taxon>Bacillota</taxon>
        <taxon>Erysipelotrichia</taxon>
        <taxon>Erysipelotrichales</taxon>
        <taxon>Erysipelotrichaceae</taxon>
        <taxon>Dubosiella</taxon>
    </lineage>
</organism>
<dbReference type="Proteomes" id="UP000308836">
    <property type="component" value="Unassembled WGS sequence"/>
</dbReference>
<comment type="caution">
    <text evidence="1">The sequence shown here is derived from an EMBL/GenBank/DDBJ whole genome shotgun (WGS) entry which is preliminary data.</text>
</comment>
<gene>
    <name evidence="1" type="primary">pepV</name>
    <name evidence="1" type="ORF">E5336_01605</name>
</gene>
<reference evidence="1" key="1">
    <citation type="submission" date="2019-04" db="EMBL/GenBank/DDBJ databases">
        <title>Microbes associate with the intestines of laboratory mice.</title>
        <authorList>
            <person name="Navarre W."/>
            <person name="Wong E."/>
            <person name="Huang K."/>
            <person name="Tropini C."/>
            <person name="Ng K."/>
            <person name="Yu B."/>
        </authorList>
    </citation>
    <scope>NUCLEOTIDE SEQUENCE</scope>
    <source>
        <strain evidence="1">NM09_H32</strain>
    </source>
</reference>
<protein>
    <submittedName>
        <fullName evidence="1">Dipeptidase PepV</fullName>
    </submittedName>
</protein>
<dbReference type="EMBL" id="SRYG01000002">
    <property type="protein sequence ID" value="TGY67134.1"/>
    <property type="molecule type" value="Genomic_DNA"/>
</dbReference>
<evidence type="ECO:0000313" key="2">
    <source>
        <dbReference type="Proteomes" id="UP000308836"/>
    </source>
</evidence>
<keyword evidence="2" id="KW-1185">Reference proteome</keyword>
<name>A0AC61R9V9_9FIRM</name>
<sequence>MDFLKYAKENEKNYFDDLNTLVRVQSTRDLSTKKENAPFGDGPREALDAFLNIAKRDGFATKDIDGYAGVISYGDQEETLGILGHLDIVPIGEDWTKEPLKVTIDDGYAFGRGVLDDKGPTLAAYYALKLIKEHGIPLKKRVMLIAGCDEESGMDCMKYYKAHGEIPQSGFVPDADFPVIYGEKGGAHVSLHSHDKTVIQKLNAGERPNIVIGKADCFVKEISDRQKEQFAFYLKTNDLKGSIDQTDEGIRLHVDGVFAHAAMPYNGVNAALHLLNFVGCAYDDQLAKDLYSLLKDWQGKPEHINKDGAYMGFLTMSTGIVRMDPERTDILVDIRYPNDLDAKAIMAGFDEACAAVKSNITATLDSDSAPLFVDPNSELVTKLMNIYRQYTNDTFSCAKTIGGGTYARMFDNFVSFGPELPNEVKTTDQFVGGPHQRDEGVKVSELMQAIAIYADAIVALAG</sequence>
<evidence type="ECO:0000313" key="1">
    <source>
        <dbReference type="EMBL" id="TGY67134.1"/>
    </source>
</evidence>